<dbReference type="EMBL" id="NHMK01000022">
    <property type="protein sequence ID" value="OWL94686.1"/>
    <property type="molecule type" value="Genomic_DNA"/>
</dbReference>
<accession>A0A246BHF3</accession>
<organism evidence="1 2">
    <name type="scientific">Deinococcus indicus</name>
    <dbReference type="NCBI Taxonomy" id="223556"/>
    <lineage>
        <taxon>Bacteria</taxon>
        <taxon>Thermotogati</taxon>
        <taxon>Deinococcota</taxon>
        <taxon>Deinococci</taxon>
        <taxon>Deinococcales</taxon>
        <taxon>Deinococcaceae</taxon>
        <taxon>Deinococcus</taxon>
    </lineage>
</organism>
<dbReference type="OrthoDB" id="74325at2"/>
<comment type="caution">
    <text evidence="1">The sequence shown here is derived from an EMBL/GenBank/DDBJ whole genome shotgun (WGS) entry which is preliminary data.</text>
</comment>
<reference evidence="1 2" key="1">
    <citation type="submission" date="2017-05" db="EMBL/GenBank/DDBJ databases">
        <title>De novo genome assembly of Deniococcus indicus strain DR1.</title>
        <authorList>
            <person name="Chauhan D."/>
            <person name="Yennamalli R.M."/>
            <person name="Priyadarshini R."/>
        </authorList>
    </citation>
    <scope>NUCLEOTIDE SEQUENCE [LARGE SCALE GENOMIC DNA]</scope>
    <source>
        <strain evidence="1 2">DR1</strain>
    </source>
</reference>
<name>A0A246BHF3_9DEIO</name>
<evidence type="ECO:0000313" key="1">
    <source>
        <dbReference type="EMBL" id="OWL94686.1"/>
    </source>
</evidence>
<dbReference type="RefSeq" id="WP_088249320.1">
    <property type="nucleotide sequence ID" value="NZ_NHMK01000022.1"/>
</dbReference>
<proteinExistence type="predicted"/>
<keyword evidence="2" id="KW-1185">Reference proteome</keyword>
<dbReference type="Proteomes" id="UP000197208">
    <property type="component" value="Unassembled WGS sequence"/>
</dbReference>
<sequence>MNEAIKAALAEALTAAEEAETAAQAGRFAEARTLLDVAEAGLTAGETRNPALLNRRLKIIRIQASVEALLPAAEVEADAAPVVEAPAQADAEPAQAPETDAAAPVAAPVDEPEVAPVNEPVNAPAPVALPEPAETELPPVAQTDAPAKVRGVAAPHALPDEGWDRVAAALRAQGTDAGAREADAARHGRLQGDAEDARDTWRARVEERFALQARLEVCALRGDYAGANAAWDRLFDVVTAIRSREGAARRRGLPGAAAMRPVYEAANQDSLQVRRWARGVKVDAA</sequence>
<protein>
    <submittedName>
        <fullName evidence="1">Uncharacterized protein</fullName>
    </submittedName>
</protein>
<dbReference type="AlphaFoldDB" id="A0A246BHF3"/>
<evidence type="ECO:0000313" key="2">
    <source>
        <dbReference type="Proteomes" id="UP000197208"/>
    </source>
</evidence>
<gene>
    <name evidence="1" type="ORF">CBQ26_14295</name>
</gene>